<evidence type="ECO:0000313" key="5">
    <source>
        <dbReference type="Proteomes" id="UP000309340"/>
    </source>
</evidence>
<evidence type="ECO:0000256" key="2">
    <source>
        <dbReference type="SAM" id="MobiDB-lite"/>
    </source>
</evidence>
<protein>
    <recommendedName>
        <fullName evidence="3">Alpha/beta hydrolase fold-3 domain-containing protein</fullName>
    </recommendedName>
</protein>
<proteinExistence type="predicted"/>
<accession>A0A4U0X7B3</accession>
<feature type="region of interest" description="Disordered" evidence="2">
    <location>
        <begin position="1"/>
        <end position="27"/>
    </location>
</feature>
<keyword evidence="5" id="KW-1185">Reference proteome</keyword>
<dbReference type="GO" id="GO:0016787">
    <property type="term" value="F:hydrolase activity"/>
    <property type="evidence" value="ECO:0007669"/>
    <property type="project" value="UniProtKB-KW"/>
</dbReference>
<dbReference type="AlphaFoldDB" id="A0A4U0X7B3"/>
<evidence type="ECO:0000259" key="3">
    <source>
        <dbReference type="Pfam" id="PF07859"/>
    </source>
</evidence>
<dbReference type="PANTHER" id="PTHR48081:SF8">
    <property type="entry name" value="ALPHA_BETA HYDROLASE FOLD-3 DOMAIN-CONTAINING PROTEIN-RELATED"/>
    <property type="match status" value="1"/>
</dbReference>
<dbReference type="Gene3D" id="3.40.50.1820">
    <property type="entry name" value="alpha/beta hydrolase"/>
    <property type="match status" value="1"/>
</dbReference>
<dbReference type="OrthoDB" id="433474at2759"/>
<organism evidence="4 5">
    <name type="scientific">Friedmanniomyces simplex</name>
    <dbReference type="NCBI Taxonomy" id="329884"/>
    <lineage>
        <taxon>Eukaryota</taxon>
        <taxon>Fungi</taxon>
        <taxon>Dikarya</taxon>
        <taxon>Ascomycota</taxon>
        <taxon>Pezizomycotina</taxon>
        <taxon>Dothideomycetes</taxon>
        <taxon>Dothideomycetidae</taxon>
        <taxon>Mycosphaerellales</taxon>
        <taxon>Teratosphaeriaceae</taxon>
        <taxon>Friedmanniomyces</taxon>
    </lineage>
</organism>
<dbReference type="SUPFAM" id="SSF53474">
    <property type="entry name" value="alpha/beta-Hydrolases"/>
    <property type="match status" value="1"/>
</dbReference>
<dbReference type="InterPro" id="IPR029058">
    <property type="entry name" value="AB_hydrolase_fold"/>
</dbReference>
<dbReference type="STRING" id="329884.A0A4U0X7B3"/>
<evidence type="ECO:0000313" key="4">
    <source>
        <dbReference type="EMBL" id="TKA71851.1"/>
    </source>
</evidence>
<keyword evidence="1" id="KW-0378">Hydrolase</keyword>
<reference evidence="4 5" key="1">
    <citation type="submission" date="2017-03" db="EMBL/GenBank/DDBJ databases">
        <title>Genomes of endolithic fungi from Antarctica.</title>
        <authorList>
            <person name="Coleine C."/>
            <person name="Masonjones S."/>
            <person name="Stajich J.E."/>
        </authorList>
    </citation>
    <scope>NUCLEOTIDE SEQUENCE [LARGE SCALE GENOMIC DNA]</scope>
    <source>
        <strain evidence="4 5">CCFEE 5184</strain>
    </source>
</reference>
<sequence>MAAANSDYKPEGRLGDDSMELASDPRTNRKLLQVLNAMGMDRRQPAPELTITSSMDDITAFMAQCDTSFQGMYDQLPNNLPGDEHQPKVDRSVKTIKGVDGNDIDLHIFRKAGTEGETLPGVVYTHGGGMTIINTINPIHVRLLTSLALAGVVAIAVDFRNAYTKGKHNPFPAGLNDCAAGVQYVAAHKSELGVGKLILQGESGGGNLALATTLKAKKEGWLDSIDGTYASIPYISYAWGLPEERLLKELPSTVANNEYFLSRKMMTLMGHYYTPSEKDSTNPLAWPYHATEDDVKGLPPHYLVMDELDPLRDEGMAYYRKLSAAGVSVAAHVNLGTAHGSWGIFRQAIPEFYGAAIDSIAAFAKRV</sequence>
<dbReference type="InterPro" id="IPR013094">
    <property type="entry name" value="AB_hydrolase_3"/>
</dbReference>
<dbReference type="Pfam" id="PF07859">
    <property type="entry name" value="Abhydrolase_3"/>
    <property type="match status" value="1"/>
</dbReference>
<gene>
    <name evidence="4" type="ORF">B0A55_09828</name>
</gene>
<feature type="domain" description="Alpha/beta hydrolase fold-3" evidence="3">
    <location>
        <begin position="122"/>
        <end position="340"/>
    </location>
</feature>
<dbReference type="PANTHER" id="PTHR48081">
    <property type="entry name" value="AB HYDROLASE SUPERFAMILY PROTEIN C4A8.06C"/>
    <property type="match status" value="1"/>
</dbReference>
<dbReference type="InterPro" id="IPR050300">
    <property type="entry name" value="GDXG_lipolytic_enzyme"/>
</dbReference>
<name>A0A4U0X7B3_9PEZI</name>
<evidence type="ECO:0000256" key="1">
    <source>
        <dbReference type="ARBA" id="ARBA00022801"/>
    </source>
</evidence>
<dbReference type="EMBL" id="NAJQ01000333">
    <property type="protein sequence ID" value="TKA71851.1"/>
    <property type="molecule type" value="Genomic_DNA"/>
</dbReference>
<dbReference type="Proteomes" id="UP000309340">
    <property type="component" value="Unassembled WGS sequence"/>
</dbReference>
<comment type="caution">
    <text evidence="4">The sequence shown here is derived from an EMBL/GenBank/DDBJ whole genome shotgun (WGS) entry which is preliminary data.</text>
</comment>